<dbReference type="InterPro" id="IPR026992">
    <property type="entry name" value="DIOX_N"/>
</dbReference>
<name>A0A2C9D9L3_9HYPH</name>
<evidence type="ECO:0000256" key="8">
    <source>
        <dbReference type="ARBA" id="ARBA00031282"/>
    </source>
</evidence>
<evidence type="ECO:0000313" key="13">
    <source>
        <dbReference type="EMBL" id="SON56923.1"/>
    </source>
</evidence>
<organism evidence="13 14">
    <name type="scientific">Hartmannibacter diazotrophicus</name>
    <dbReference type="NCBI Taxonomy" id="1482074"/>
    <lineage>
        <taxon>Bacteria</taxon>
        <taxon>Pseudomonadati</taxon>
        <taxon>Pseudomonadota</taxon>
        <taxon>Alphaproteobacteria</taxon>
        <taxon>Hyphomicrobiales</taxon>
        <taxon>Pleomorphomonadaceae</taxon>
        <taxon>Hartmannibacter</taxon>
    </lineage>
</organism>
<dbReference type="EMBL" id="LT960614">
    <property type="protein sequence ID" value="SON56923.1"/>
    <property type="molecule type" value="Genomic_DNA"/>
</dbReference>
<keyword evidence="14" id="KW-1185">Reference proteome</keyword>
<dbReference type="GO" id="GO:0102276">
    <property type="term" value="F:2-oxoglutarate oxygenase/decarboxylase (ethylene-forming) activity"/>
    <property type="evidence" value="ECO:0007669"/>
    <property type="project" value="UniProtKB-EC"/>
</dbReference>
<evidence type="ECO:0000256" key="3">
    <source>
        <dbReference type="ARBA" id="ARBA00012293"/>
    </source>
</evidence>
<evidence type="ECO:0000313" key="14">
    <source>
        <dbReference type="Proteomes" id="UP000223606"/>
    </source>
</evidence>
<comment type="similarity">
    <text evidence="11">Belongs to the iron/ascorbate-dependent oxidoreductase family.</text>
</comment>
<dbReference type="EC" id="1.14.20.7" evidence="3"/>
<keyword evidence="11" id="KW-0479">Metal-binding</keyword>
<dbReference type="GO" id="GO:0046872">
    <property type="term" value="F:metal ion binding"/>
    <property type="evidence" value="ECO:0007669"/>
    <property type="project" value="UniProtKB-KW"/>
</dbReference>
<dbReference type="InterPro" id="IPR027443">
    <property type="entry name" value="IPNS-like_sf"/>
</dbReference>
<dbReference type="PANTHER" id="PTHR47990">
    <property type="entry name" value="2-OXOGLUTARATE (2OG) AND FE(II)-DEPENDENT OXYGENASE SUPERFAMILY PROTEIN-RELATED"/>
    <property type="match status" value="1"/>
</dbReference>
<feature type="domain" description="Fe2OG dioxygenase" evidence="12">
    <location>
        <begin position="175"/>
        <end position="278"/>
    </location>
</feature>
<comment type="pathway">
    <text evidence="2">Alkene biosynthesis; ethylene biosynthesis via 2-oxoglutarate.</text>
</comment>
<evidence type="ECO:0000256" key="10">
    <source>
        <dbReference type="ARBA" id="ARBA00049359"/>
    </source>
</evidence>
<evidence type="ECO:0000256" key="7">
    <source>
        <dbReference type="ARBA" id="ARBA00031011"/>
    </source>
</evidence>
<evidence type="ECO:0000256" key="5">
    <source>
        <dbReference type="ARBA" id="ARBA00019045"/>
    </source>
</evidence>
<dbReference type="Gene3D" id="2.60.120.330">
    <property type="entry name" value="B-lactam Antibiotic, Isopenicillin N Synthase, Chain"/>
    <property type="match status" value="1"/>
</dbReference>
<gene>
    <name evidence="13" type="primary">efe</name>
    <name evidence="13" type="ORF">HDIA_3382</name>
</gene>
<keyword evidence="6" id="KW-0266">Ethylene biosynthesis</keyword>
<evidence type="ECO:0000259" key="12">
    <source>
        <dbReference type="PROSITE" id="PS51471"/>
    </source>
</evidence>
<evidence type="ECO:0000256" key="9">
    <source>
        <dbReference type="ARBA" id="ARBA00047725"/>
    </source>
</evidence>
<dbReference type="Pfam" id="PF03171">
    <property type="entry name" value="2OG-FeII_Oxy"/>
    <property type="match status" value="1"/>
</dbReference>
<proteinExistence type="inferred from homology"/>
<evidence type="ECO:0000256" key="11">
    <source>
        <dbReference type="RuleBase" id="RU003682"/>
    </source>
</evidence>
<comment type="catalytic activity">
    <reaction evidence="10">
        <text>L-arginine + 2-oxoglutarate + O2 = guanidine + L-glutamate 5-semialdehyde + succinate + CO2</text>
        <dbReference type="Rhea" id="RHEA:31535"/>
        <dbReference type="ChEBI" id="CHEBI:15379"/>
        <dbReference type="ChEBI" id="CHEBI:16526"/>
        <dbReference type="ChEBI" id="CHEBI:16810"/>
        <dbReference type="ChEBI" id="CHEBI:30031"/>
        <dbReference type="ChEBI" id="CHEBI:30087"/>
        <dbReference type="ChEBI" id="CHEBI:32682"/>
        <dbReference type="ChEBI" id="CHEBI:58066"/>
        <dbReference type="EC" id="1.14.20.7"/>
    </reaction>
</comment>
<dbReference type="InterPro" id="IPR050231">
    <property type="entry name" value="Iron_ascorbate_oxido_reductase"/>
</dbReference>
<dbReference type="EC" id="1.13.12.19" evidence="4"/>
<evidence type="ECO:0000256" key="6">
    <source>
        <dbReference type="ARBA" id="ARBA00022666"/>
    </source>
</evidence>
<dbReference type="GO" id="GO:0009693">
    <property type="term" value="P:ethylene biosynthetic process"/>
    <property type="evidence" value="ECO:0007669"/>
    <property type="project" value="UniProtKB-KW"/>
</dbReference>
<dbReference type="Proteomes" id="UP000223606">
    <property type="component" value="Chromosome 1"/>
</dbReference>
<dbReference type="OrthoDB" id="21825at2"/>
<dbReference type="SUPFAM" id="SSF51197">
    <property type="entry name" value="Clavaminate synthase-like"/>
    <property type="match status" value="1"/>
</dbReference>
<dbReference type="InterPro" id="IPR005123">
    <property type="entry name" value="Oxoglu/Fe-dep_dioxygenase_dom"/>
</dbReference>
<protein>
    <recommendedName>
        <fullName evidence="5">2-oxoglutarate-dependent ethylene/succinate-forming enzyme</fullName>
        <ecNumber evidence="4">1.13.12.19</ecNumber>
        <ecNumber evidence="3">1.14.20.7</ecNumber>
    </recommendedName>
    <alternativeName>
        <fullName evidence="7">2-oxoglutarate dioxygenase (ethylene-forming)</fullName>
    </alternativeName>
    <alternativeName>
        <fullName evidence="8">2-oxoglutarate/L-arginine monooxygenase/decarboxylase (succinate-forming)</fullName>
    </alternativeName>
</protein>
<dbReference type="PROSITE" id="PS51471">
    <property type="entry name" value="FE2OG_OXY"/>
    <property type="match status" value="1"/>
</dbReference>
<dbReference type="PRINTS" id="PR00682">
    <property type="entry name" value="IPNSYNTHASE"/>
</dbReference>
<evidence type="ECO:0000256" key="4">
    <source>
        <dbReference type="ARBA" id="ARBA00012531"/>
    </source>
</evidence>
<dbReference type="RefSeq" id="WP_099557250.1">
    <property type="nucleotide sequence ID" value="NZ_LT960614.1"/>
</dbReference>
<sequence length="324" mass="35548">MERLPVIDLSPLVTAAPQARNAALKAVADAIGAAARGPGFFYVTGHGIPDDLIEAVFGRSADFFALPREDKAPLSIEKSPHNRGYVGLLGEKLDTAKPADLKEAFNIGLDLAPDDPRIERGEPFRGVNVWPQDPAFRETMLAYYEAAWNVGRLLHRAIAIDLGMPEDFFEDKLDQPMAVLRLLHYPPHPAGAEEGQLGAGEHTDYGNITLLMTDDVGGLEVRRRDGTWLKAPPMPGNFVCNIGDCLMRWTNDVYVSTPHRVLNSGGRERYSVAFFLDPNPDADVACLPTCLEAGSTAKYPPVTGADYLKQRLDATYDFRKKVTT</sequence>
<evidence type="ECO:0000256" key="1">
    <source>
        <dbReference type="ARBA" id="ARBA00001954"/>
    </source>
</evidence>
<dbReference type="KEGG" id="hdi:HDIA_3382"/>
<accession>A0A2C9D9L3</accession>
<dbReference type="Pfam" id="PF14226">
    <property type="entry name" value="DIOX_N"/>
    <property type="match status" value="1"/>
</dbReference>
<dbReference type="InterPro" id="IPR044861">
    <property type="entry name" value="IPNS-like_FE2OG_OXY"/>
</dbReference>
<comment type="cofactor">
    <cofactor evidence="1">
        <name>Fe(2+)</name>
        <dbReference type="ChEBI" id="CHEBI:29033"/>
    </cofactor>
</comment>
<evidence type="ECO:0000256" key="2">
    <source>
        <dbReference type="ARBA" id="ARBA00004767"/>
    </source>
</evidence>
<reference evidence="14" key="1">
    <citation type="submission" date="2017-09" db="EMBL/GenBank/DDBJ databases">
        <title>Genome sequence of Nannocystis excedens DSM 71.</title>
        <authorList>
            <person name="Blom J."/>
        </authorList>
    </citation>
    <scope>NUCLEOTIDE SEQUENCE [LARGE SCALE GENOMIC DNA]</scope>
    <source>
        <strain evidence="14">type strain: E19</strain>
    </source>
</reference>
<dbReference type="AlphaFoldDB" id="A0A2C9D9L3"/>
<comment type="catalytic activity">
    <reaction evidence="9">
        <text>2-oxoglutarate + O2 + 2 H(+) = ethene + 3 CO2 + H2O</text>
        <dbReference type="Rhea" id="RHEA:31523"/>
        <dbReference type="ChEBI" id="CHEBI:15377"/>
        <dbReference type="ChEBI" id="CHEBI:15378"/>
        <dbReference type="ChEBI" id="CHEBI:15379"/>
        <dbReference type="ChEBI" id="CHEBI:16526"/>
        <dbReference type="ChEBI" id="CHEBI:16810"/>
        <dbReference type="ChEBI" id="CHEBI:18153"/>
        <dbReference type="EC" id="1.13.12.19"/>
    </reaction>
</comment>
<keyword evidence="11 13" id="KW-0560">Oxidoreductase</keyword>
<keyword evidence="11" id="KW-0408">Iron</keyword>